<protein>
    <recommendedName>
        <fullName evidence="9">Hexosyltransferase</fullName>
        <ecNumber evidence="9">2.4.1.-</ecNumber>
    </recommendedName>
</protein>
<keyword evidence="4" id="KW-0812">Transmembrane</keyword>
<keyword evidence="7 9" id="KW-0333">Golgi apparatus</keyword>
<evidence type="ECO:0000256" key="9">
    <source>
        <dbReference type="RuleBase" id="RU364016"/>
    </source>
</evidence>
<evidence type="ECO:0000256" key="6">
    <source>
        <dbReference type="ARBA" id="ARBA00022989"/>
    </source>
</evidence>
<comment type="subcellular location">
    <subcellularLocation>
        <location evidence="1 9">Golgi apparatus</location>
        <location evidence="1 9">Golgi stack membrane</location>
        <topology evidence="1 9">Single-pass type II membrane protein</topology>
    </subcellularLocation>
</comment>
<keyword evidence="6" id="KW-1133">Transmembrane helix</keyword>
<sequence>MFKILRRLISNNIYLITGFLIGVYMQQTFISVDLECENGINGPIESVIPKADKMVVETPVLIIPQKNSTEPKKKKKLIRPRYYSTELGIREKLFVGIYTSEEKVNIQAIHINKTIGHLVNKIKFFITAQYKLKTKFNLTGLVGFTDGRFKYRPFQIFKYIGDNFGQEYDYYLLANDYTYLNIHHVKDIVNKISVSMDVYLGTKESDSSYCNLDAGIIISNSVLKAVREKLDWCVLNAVSDSHSENIGRCIYNSIGLNCQEFVQGQELTTFRIKQFDLSSTLYNLSLKQDFKKAATVYPILQEKDFYHLNAYFIQQRLTELEDKEKTLAIGLTDSWPSGHKSKIKPATRFDLPRQLFFNMTHVFFPDDFTTVRKHNRDELMDIQNVLNEVVTTASKGNKDIIYKGLMSGYKTFDASRGIDYILDLEFYDVFSSKSVRKRFEVCKPLSKVEFIPVPYVTENRKVTVFLIIQEHEVKEAKIFLNNYLNILTDKKDQNFLMLILLYQNNSASQGKLDVYLEVKNFAKKTSAMFKDELKVAWVSIRIPSNTYVTTIEAKSLNFASLDLALKKVGVNNLILVLDSYCVITKDFLNRVRMNTIENFQVFNPVPFRQYDPKVSGSPKLEINKNAGHFDREEYKYISFFGRDYVQARKKYENKMPIIKMDSDIANVLNEPFKSNGNIFQMFVETLYELRHMRATDNNFLVKYHEELDQRRCNKFIGNKNQLAKLLLSKRSQIGIIQ</sequence>
<dbReference type="PANTHER" id="PTHR12369:SF13">
    <property type="entry name" value="HEXOSYLTRANSFERASE"/>
    <property type="match status" value="1"/>
</dbReference>
<dbReference type="GO" id="GO:0047238">
    <property type="term" value="F:glucuronosyl-N-acetylgalactosaminyl-proteoglycan 4-beta-N-acetylgalactosaminyltransferase activity"/>
    <property type="evidence" value="ECO:0007669"/>
    <property type="project" value="TreeGrafter"/>
</dbReference>
<evidence type="ECO:0000313" key="11">
    <source>
        <dbReference type="Proteomes" id="UP001431783"/>
    </source>
</evidence>
<dbReference type="EMBL" id="JARQZJ010000031">
    <property type="protein sequence ID" value="KAK9874222.1"/>
    <property type="molecule type" value="Genomic_DNA"/>
</dbReference>
<evidence type="ECO:0000256" key="4">
    <source>
        <dbReference type="ARBA" id="ARBA00022692"/>
    </source>
</evidence>
<organism evidence="10 11">
    <name type="scientific">Henosepilachna vigintioctopunctata</name>
    <dbReference type="NCBI Taxonomy" id="420089"/>
    <lineage>
        <taxon>Eukaryota</taxon>
        <taxon>Metazoa</taxon>
        <taxon>Ecdysozoa</taxon>
        <taxon>Arthropoda</taxon>
        <taxon>Hexapoda</taxon>
        <taxon>Insecta</taxon>
        <taxon>Pterygota</taxon>
        <taxon>Neoptera</taxon>
        <taxon>Endopterygota</taxon>
        <taxon>Coleoptera</taxon>
        <taxon>Polyphaga</taxon>
        <taxon>Cucujiformia</taxon>
        <taxon>Coccinelloidea</taxon>
        <taxon>Coccinellidae</taxon>
        <taxon>Epilachninae</taxon>
        <taxon>Epilachnini</taxon>
        <taxon>Henosepilachna</taxon>
    </lineage>
</organism>
<dbReference type="Pfam" id="PF05679">
    <property type="entry name" value="CHGN"/>
    <property type="match status" value="1"/>
</dbReference>
<evidence type="ECO:0000256" key="2">
    <source>
        <dbReference type="ARBA" id="ARBA00009239"/>
    </source>
</evidence>
<evidence type="ECO:0000256" key="5">
    <source>
        <dbReference type="ARBA" id="ARBA00022968"/>
    </source>
</evidence>
<reference evidence="10 11" key="1">
    <citation type="submission" date="2023-03" db="EMBL/GenBank/DDBJ databases">
        <title>Genome insight into feeding habits of ladybird beetles.</title>
        <authorList>
            <person name="Li H.-S."/>
            <person name="Huang Y.-H."/>
            <person name="Pang H."/>
        </authorList>
    </citation>
    <scope>NUCLEOTIDE SEQUENCE [LARGE SCALE GENOMIC DNA]</scope>
    <source>
        <strain evidence="10">SYSU_2023b</strain>
        <tissue evidence="10">Whole body</tissue>
    </source>
</reference>
<evidence type="ECO:0000256" key="7">
    <source>
        <dbReference type="ARBA" id="ARBA00023034"/>
    </source>
</evidence>
<evidence type="ECO:0000313" key="10">
    <source>
        <dbReference type="EMBL" id="KAK9874222.1"/>
    </source>
</evidence>
<dbReference type="Gene3D" id="3.90.550.50">
    <property type="match status" value="1"/>
</dbReference>
<comment type="similarity">
    <text evidence="2 9">Belongs to the chondroitin N-acetylgalactosaminyltransferase family.</text>
</comment>
<name>A0AAW1U0S4_9CUCU</name>
<keyword evidence="3 9" id="KW-0808">Transferase</keyword>
<dbReference type="InterPro" id="IPR051227">
    <property type="entry name" value="CS_glycosyltransferase"/>
</dbReference>
<comment type="caution">
    <text evidence="10">The sequence shown here is derived from an EMBL/GenBank/DDBJ whole genome shotgun (WGS) entry which is preliminary data.</text>
</comment>
<gene>
    <name evidence="10" type="ORF">WA026_002575</name>
</gene>
<proteinExistence type="inferred from homology"/>
<dbReference type="GO" id="GO:0032580">
    <property type="term" value="C:Golgi cisterna membrane"/>
    <property type="evidence" value="ECO:0007669"/>
    <property type="project" value="UniProtKB-SubCell"/>
</dbReference>
<evidence type="ECO:0000256" key="8">
    <source>
        <dbReference type="ARBA" id="ARBA00023136"/>
    </source>
</evidence>
<dbReference type="Proteomes" id="UP001431783">
    <property type="component" value="Unassembled WGS sequence"/>
</dbReference>
<dbReference type="InterPro" id="IPR008428">
    <property type="entry name" value="Chond_GalNAc"/>
</dbReference>
<dbReference type="AlphaFoldDB" id="A0AAW1U0S4"/>
<accession>A0AAW1U0S4</accession>
<keyword evidence="11" id="KW-1185">Reference proteome</keyword>
<keyword evidence="8" id="KW-0472">Membrane</keyword>
<dbReference type="PANTHER" id="PTHR12369">
    <property type="entry name" value="CHONDROITIN SYNTHASE"/>
    <property type="match status" value="1"/>
</dbReference>
<evidence type="ECO:0000256" key="3">
    <source>
        <dbReference type="ARBA" id="ARBA00022679"/>
    </source>
</evidence>
<keyword evidence="5 9" id="KW-0735">Signal-anchor</keyword>
<dbReference type="EC" id="2.4.1.-" evidence="9"/>
<evidence type="ECO:0000256" key="1">
    <source>
        <dbReference type="ARBA" id="ARBA00004447"/>
    </source>
</evidence>